<dbReference type="PANTHER" id="PTHR33781">
    <property type="entry name" value="PROTEIN PHYTOCHROME KINASE SUBSTRATE 1-RELATED"/>
    <property type="match status" value="1"/>
</dbReference>
<proteinExistence type="predicted"/>
<accession>A0ABD0UMP0</accession>
<gene>
    <name evidence="2" type="ORF">M5K25_019756</name>
</gene>
<dbReference type="InterPro" id="IPR039615">
    <property type="entry name" value="PKS"/>
</dbReference>
<feature type="region of interest" description="Disordered" evidence="1">
    <location>
        <begin position="521"/>
        <end position="551"/>
    </location>
</feature>
<feature type="compositionally biased region" description="Basic and acidic residues" evidence="1">
    <location>
        <begin position="287"/>
        <end position="299"/>
    </location>
</feature>
<feature type="region of interest" description="Disordered" evidence="1">
    <location>
        <begin position="77"/>
        <end position="132"/>
    </location>
</feature>
<feature type="region of interest" description="Disordered" evidence="1">
    <location>
        <begin position="1"/>
        <end position="56"/>
    </location>
</feature>
<evidence type="ECO:0000256" key="1">
    <source>
        <dbReference type="SAM" id="MobiDB-lite"/>
    </source>
</evidence>
<organism evidence="2 3">
    <name type="scientific">Dendrobium thyrsiflorum</name>
    <name type="common">Pinecone-like raceme dendrobium</name>
    <name type="synonym">Orchid</name>
    <dbReference type="NCBI Taxonomy" id="117978"/>
    <lineage>
        <taxon>Eukaryota</taxon>
        <taxon>Viridiplantae</taxon>
        <taxon>Streptophyta</taxon>
        <taxon>Embryophyta</taxon>
        <taxon>Tracheophyta</taxon>
        <taxon>Spermatophyta</taxon>
        <taxon>Magnoliopsida</taxon>
        <taxon>Liliopsida</taxon>
        <taxon>Asparagales</taxon>
        <taxon>Orchidaceae</taxon>
        <taxon>Epidendroideae</taxon>
        <taxon>Malaxideae</taxon>
        <taxon>Dendrobiinae</taxon>
        <taxon>Dendrobium</taxon>
    </lineage>
</organism>
<feature type="region of interest" description="Disordered" evidence="1">
    <location>
        <begin position="272"/>
        <end position="315"/>
    </location>
</feature>
<feature type="compositionally biased region" description="Polar residues" evidence="1">
    <location>
        <begin position="118"/>
        <end position="132"/>
    </location>
</feature>
<dbReference type="Proteomes" id="UP001552299">
    <property type="component" value="Unassembled WGS sequence"/>
</dbReference>
<dbReference type="EMBL" id="JANQDX010000015">
    <property type="protein sequence ID" value="KAL0911601.1"/>
    <property type="molecule type" value="Genomic_DNA"/>
</dbReference>
<dbReference type="AlphaFoldDB" id="A0ABD0UMP0"/>
<evidence type="ECO:0000313" key="2">
    <source>
        <dbReference type="EMBL" id="KAL0911601.1"/>
    </source>
</evidence>
<sequence length="551" mass="60205">MERYRLNPNFNGAATTPQKPNLFLNPTSQISLPPKPHLQDPPISPYLQTQRPNTAAGDRLRHTADDSELSIFNAERYFNEGQDSNETSKKLTPIAERRDLSPKSSLDGFSRNSRSRSFHTTPTASSEASWNSQAGLLKNPPGSLSVTVKSFPVAEQRKGSASPGRRLFRRSCPCSGKKSVDVEECYSDPKSPVRSSFESTAKKQNLIKAEQEVEKATKVKVFPGISPKENDAFRFSPEISRRTVNSGGFSFPILASPKKEAVEDPARDSLEVFQPPIDGTSSPVLRKSTDFQKNSDRRSFNIPGSPKLRSPVDDDLASDASSDLFEIESLSTQITSRRSYSIDELPSLAFEPKKIAGNLPLHRSIEEECYPPSEVSVSWSVTTAEGFDRASIANFSSAVSEFGEHPFEPFAGEGKKGLSVGGLLSCRSEKAVCVVAPQLVRFGPDVQRRTGASVFAVEPDRVMGLARLGAVNPVRDGAGLLGPRSVRMNRIVQPINARESSVKIDASKRWRLKGSVFSVGESSGKIPDKAGKEVQTWSSDGDAQFNDLPEI</sequence>
<protein>
    <recommendedName>
        <fullName evidence="4">Protein PHYTOCHROME KINASE SUBSTRATE 4</fullName>
    </recommendedName>
</protein>
<keyword evidence="3" id="KW-1185">Reference proteome</keyword>
<evidence type="ECO:0008006" key="4">
    <source>
        <dbReference type="Google" id="ProtNLM"/>
    </source>
</evidence>
<name>A0ABD0UMP0_DENTH</name>
<comment type="caution">
    <text evidence="2">The sequence shown here is derived from an EMBL/GenBank/DDBJ whole genome shotgun (WGS) entry which is preliminary data.</text>
</comment>
<evidence type="ECO:0000313" key="3">
    <source>
        <dbReference type="Proteomes" id="UP001552299"/>
    </source>
</evidence>
<reference evidence="2 3" key="1">
    <citation type="journal article" date="2024" name="Plant Biotechnol. J.">
        <title>Dendrobium thyrsiflorum genome and its molecular insights into genes involved in important horticultural traits.</title>
        <authorList>
            <person name="Chen B."/>
            <person name="Wang J.Y."/>
            <person name="Zheng P.J."/>
            <person name="Li K.L."/>
            <person name="Liang Y.M."/>
            <person name="Chen X.F."/>
            <person name="Zhang C."/>
            <person name="Zhao X."/>
            <person name="He X."/>
            <person name="Zhang G.Q."/>
            <person name="Liu Z.J."/>
            <person name="Xu Q."/>
        </authorList>
    </citation>
    <scope>NUCLEOTIDE SEQUENCE [LARGE SCALE GENOMIC DNA]</scope>
    <source>
        <strain evidence="2">GZMU011</strain>
    </source>
</reference>
<dbReference type="PANTHER" id="PTHR33781:SF1">
    <property type="entry name" value="PROTEIN PHYTOCHROME KINASE SUBSTRATE 4"/>
    <property type="match status" value="1"/>
</dbReference>
<feature type="compositionally biased region" description="Polar residues" evidence="1">
    <location>
        <begin position="8"/>
        <end position="31"/>
    </location>
</feature>